<dbReference type="Gene3D" id="3.30.9.10">
    <property type="entry name" value="D-Amino Acid Oxidase, subunit A, domain 2"/>
    <property type="match status" value="1"/>
</dbReference>
<dbReference type="AlphaFoldDB" id="A0A4R6VD76"/>
<evidence type="ECO:0000313" key="3">
    <source>
        <dbReference type="EMBL" id="TDQ60399.1"/>
    </source>
</evidence>
<dbReference type="Gene3D" id="3.50.50.60">
    <property type="entry name" value="FAD/NAD(P)-binding domain"/>
    <property type="match status" value="1"/>
</dbReference>
<dbReference type="EMBL" id="SNYR01000004">
    <property type="protein sequence ID" value="TDQ60399.1"/>
    <property type="molecule type" value="Genomic_DNA"/>
</dbReference>
<dbReference type="GO" id="GO:0016491">
    <property type="term" value="F:oxidoreductase activity"/>
    <property type="evidence" value="ECO:0007669"/>
    <property type="project" value="UniProtKB-KW"/>
</dbReference>
<dbReference type="InterPro" id="IPR036188">
    <property type="entry name" value="FAD/NAD-bd_sf"/>
</dbReference>
<accession>A0A4R6VD76</accession>
<protein>
    <submittedName>
        <fullName evidence="3">Gamma-glutamylputrescine oxidase</fullName>
    </submittedName>
</protein>
<dbReference type="PANTHER" id="PTHR13847">
    <property type="entry name" value="SARCOSINE DEHYDROGENASE-RELATED"/>
    <property type="match status" value="1"/>
</dbReference>
<dbReference type="OrthoDB" id="9806601at2"/>
<comment type="caution">
    <text evidence="3">The sequence shown here is derived from an EMBL/GenBank/DDBJ whole genome shotgun (WGS) entry which is preliminary data.</text>
</comment>
<proteinExistence type="predicted"/>
<evidence type="ECO:0000259" key="2">
    <source>
        <dbReference type="Pfam" id="PF01266"/>
    </source>
</evidence>
<sequence length="425" mass="46484">MSYIDSYYARTVADQRKRSALEETHTAEICIIGAGYAGLTTALELAKGGKSVVLLEAEQIGWGASGRNGGFVSPGYAVGEAQIAKKLGKQDAQRLHKMSIEGMELVRNNIEQYEITSAKPVSGITGVTRYDSGDDLKIAAAESLRDYNYPLEFLDRDDVQARLMSSCYHQGLRDQNAFHIHPLNYARGLANAVEAHEGVIFENSAALRVEKLATQMVVHTANGKIKAEKVVVTTGGYTGSLLPKLKRAFLPIATYVLITEEAPDLLAQVIKTTDAIGDDRRAADYYRLVDDGKRLMWGGRITTIPAKPADVATILRKEMVGTYPELASLKVELAWSGLMAYARHQMPQIGKLSEQIWYCTAFGGHGLNTTAIGGKVAAEALLDQTDRYELFAPFGLAWTGGPVGKAVAQMTYWGLQAMDWWKERG</sequence>
<gene>
    <name evidence="3" type="ORF">ATL17_3286</name>
</gene>
<dbReference type="SUPFAM" id="SSF51905">
    <property type="entry name" value="FAD/NAD(P)-binding domain"/>
    <property type="match status" value="1"/>
</dbReference>
<dbReference type="GO" id="GO:0005737">
    <property type="term" value="C:cytoplasm"/>
    <property type="evidence" value="ECO:0007669"/>
    <property type="project" value="TreeGrafter"/>
</dbReference>
<reference evidence="3 4" key="1">
    <citation type="submission" date="2019-03" db="EMBL/GenBank/DDBJ databases">
        <title>Genomic Encyclopedia of Type Strains, Phase III (KMG-III): the genomes of soil and plant-associated and newly described type strains.</title>
        <authorList>
            <person name="Whitman W."/>
        </authorList>
    </citation>
    <scope>NUCLEOTIDE SEQUENCE [LARGE SCALE GENOMIC DNA]</scope>
    <source>
        <strain evidence="3 4">CGMCC 1.7002</strain>
    </source>
</reference>
<dbReference type="Pfam" id="PF01266">
    <property type="entry name" value="DAO"/>
    <property type="match status" value="1"/>
</dbReference>
<feature type="domain" description="FAD dependent oxidoreductase" evidence="2">
    <location>
        <begin position="29"/>
        <end position="379"/>
    </location>
</feature>
<evidence type="ECO:0000313" key="4">
    <source>
        <dbReference type="Proteomes" id="UP000295391"/>
    </source>
</evidence>
<evidence type="ECO:0000256" key="1">
    <source>
        <dbReference type="ARBA" id="ARBA00023002"/>
    </source>
</evidence>
<organism evidence="3 4">
    <name type="scientific">Maritalea mobilis</name>
    <dbReference type="NCBI Taxonomy" id="483324"/>
    <lineage>
        <taxon>Bacteria</taxon>
        <taxon>Pseudomonadati</taxon>
        <taxon>Pseudomonadota</taxon>
        <taxon>Alphaproteobacteria</taxon>
        <taxon>Hyphomicrobiales</taxon>
        <taxon>Devosiaceae</taxon>
        <taxon>Maritalea</taxon>
    </lineage>
</organism>
<name>A0A4R6VD76_9HYPH</name>
<keyword evidence="4" id="KW-1185">Reference proteome</keyword>
<dbReference type="InterPro" id="IPR006076">
    <property type="entry name" value="FAD-dep_OxRdtase"/>
</dbReference>
<dbReference type="PANTHER" id="PTHR13847:SF281">
    <property type="entry name" value="FAD DEPENDENT OXIDOREDUCTASE DOMAIN-CONTAINING PROTEIN"/>
    <property type="match status" value="1"/>
</dbReference>
<dbReference type="Proteomes" id="UP000295391">
    <property type="component" value="Unassembled WGS sequence"/>
</dbReference>
<dbReference type="RefSeq" id="WP_133573892.1">
    <property type="nucleotide sequence ID" value="NZ_SNYR01000004.1"/>
</dbReference>
<keyword evidence="1" id="KW-0560">Oxidoreductase</keyword>